<sequence>MVRTRNGSKYSVQPDGSGKGRGNTRDKNWEVFFKEDPYGGCQTCPPSLRSVPTASDINSEPDLIQGNVLRVKQFPSGTHRNKSVPLPKLVQRSQARGMENFLKPLEGDHELLFTHKELSGPGGDHRTLRGMESLVFQGQCQRDKELVEELNSFIHRPEERVENDPRFGEGRPSGINQPQASFRSVQRQSQRA</sequence>
<dbReference type="AlphaFoldDB" id="A0A9Q3B8P1"/>
<name>A0A9Q3B8P1_9BASI</name>
<feature type="compositionally biased region" description="Polar residues" evidence="1">
    <location>
        <begin position="1"/>
        <end position="11"/>
    </location>
</feature>
<comment type="caution">
    <text evidence="2">The sequence shown here is derived from an EMBL/GenBank/DDBJ whole genome shotgun (WGS) entry which is preliminary data.</text>
</comment>
<proteinExistence type="predicted"/>
<evidence type="ECO:0000256" key="1">
    <source>
        <dbReference type="SAM" id="MobiDB-lite"/>
    </source>
</evidence>
<accession>A0A9Q3B8P1</accession>
<organism evidence="2 3">
    <name type="scientific">Austropuccinia psidii MF-1</name>
    <dbReference type="NCBI Taxonomy" id="1389203"/>
    <lineage>
        <taxon>Eukaryota</taxon>
        <taxon>Fungi</taxon>
        <taxon>Dikarya</taxon>
        <taxon>Basidiomycota</taxon>
        <taxon>Pucciniomycotina</taxon>
        <taxon>Pucciniomycetes</taxon>
        <taxon>Pucciniales</taxon>
        <taxon>Sphaerophragmiaceae</taxon>
        <taxon>Austropuccinia</taxon>
    </lineage>
</organism>
<protein>
    <submittedName>
        <fullName evidence="2">Uncharacterized protein</fullName>
    </submittedName>
</protein>
<evidence type="ECO:0000313" key="3">
    <source>
        <dbReference type="Proteomes" id="UP000765509"/>
    </source>
</evidence>
<feature type="compositionally biased region" description="Basic and acidic residues" evidence="1">
    <location>
        <begin position="155"/>
        <end position="169"/>
    </location>
</feature>
<dbReference type="Proteomes" id="UP000765509">
    <property type="component" value="Unassembled WGS sequence"/>
</dbReference>
<feature type="region of interest" description="Disordered" evidence="1">
    <location>
        <begin position="1"/>
        <end position="28"/>
    </location>
</feature>
<gene>
    <name evidence="2" type="ORF">O181_000337</name>
</gene>
<dbReference type="EMBL" id="AVOT02000038">
    <property type="protein sequence ID" value="MBW0460622.1"/>
    <property type="molecule type" value="Genomic_DNA"/>
</dbReference>
<evidence type="ECO:0000313" key="2">
    <source>
        <dbReference type="EMBL" id="MBW0460622.1"/>
    </source>
</evidence>
<feature type="compositionally biased region" description="Polar residues" evidence="1">
    <location>
        <begin position="174"/>
        <end position="192"/>
    </location>
</feature>
<keyword evidence="3" id="KW-1185">Reference proteome</keyword>
<reference evidence="2" key="1">
    <citation type="submission" date="2021-03" db="EMBL/GenBank/DDBJ databases">
        <title>Draft genome sequence of rust myrtle Austropuccinia psidii MF-1, a brazilian biotype.</title>
        <authorList>
            <person name="Quecine M.C."/>
            <person name="Pachon D.M.R."/>
            <person name="Bonatelli M.L."/>
            <person name="Correr F.H."/>
            <person name="Franceschini L.M."/>
            <person name="Leite T.F."/>
            <person name="Margarido G.R.A."/>
            <person name="Almeida C.A."/>
            <person name="Ferrarezi J.A."/>
            <person name="Labate C.A."/>
        </authorList>
    </citation>
    <scope>NUCLEOTIDE SEQUENCE</scope>
    <source>
        <strain evidence="2">MF-1</strain>
    </source>
</reference>
<feature type="region of interest" description="Disordered" evidence="1">
    <location>
        <begin position="154"/>
        <end position="192"/>
    </location>
</feature>